<dbReference type="SUPFAM" id="SSF47954">
    <property type="entry name" value="Cyclin-like"/>
    <property type="match status" value="1"/>
</dbReference>
<reference evidence="1 2" key="1">
    <citation type="submission" date="2021-06" db="EMBL/GenBank/DDBJ databases">
        <title>Caerostris extrusa draft genome.</title>
        <authorList>
            <person name="Kono N."/>
            <person name="Arakawa K."/>
        </authorList>
    </citation>
    <scope>NUCLEOTIDE SEQUENCE [LARGE SCALE GENOMIC DNA]</scope>
</reference>
<keyword evidence="2" id="KW-1185">Reference proteome</keyword>
<name>A0AAV4XNM4_CAEEX</name>
<dbReference type="AlphaFoldDB" id="A0AAV4XNM4"/>
<dbReference type="InterPro" id="IPR036915">
    <property type="entry name" value="Cyclin-like_sf"/>
</dbReference>
<dbReference type="GO" id="GO:0051726">
    <property type="term" value="P:regulation of cell cycle"/>
    <property type="evidence" value="ECO:0007669"/>
    <property type="project" value="InterPro"/>
</dbReference>
<organism evidence="1 2">
    <name type="scientific">Caerostris extrusa</name>
    <name type="common">Bark spider</name>
    <name type="synonym">Caerostris bankana</name>
    <dbReference type="NCBI Taxonomy" id="172846"/>
    <lineage>
        <taxon>Eukaryota</taxon>
        <taxon>Metazoa</taxon>
        <taxon>Ecdysozoa</taxon>
        <taxon>Arthropoda</taxon>
        <taxon>Chelicerata</taxon>
        <taxon>Arachnida</taxon>
        <taxon>Araneae</taxon>
        <taxon>Araneomorphae</taxon>
        <taxon>Entelegynae</taxon>
        <taxon>Araneoidea</taxon>
        <taxon>Araneidae</taxon>
        <taxon>Caerostris</taxon>
    </lineage>
</organism>
<proteinExistence type="predicted"/>
<dbReference type="PANTHER" id="PTHR22896">
    <property type="entry name" value="CDK5 AND ABL1 ENZYME SUBSTRATE 1"/>
    <property type="match status" value="1"/>
</dbReference>
<dbReference type="PANTHER" id="PTHR22896:SF0">
    <property type="entry name" value="CYCLIN N-TERMINAL DOMAIN-CONTAINING PROTEIN"/>
    <property type="match status" value="1"/>
</dbReference>
<sequence>MYKIARHECNIDLSVVAQAFVYFEKLILKILVNKQNRKHCAGACLMLSAKLNDVRGTDFEYAAREN</sequence>
<protein>
    <submittedName>
        <fullName evidence="1">CDK5 and ABL1 enzyme substrate 1</fullName>
    </submittedName>
</protein>
<dbReference type="Proteomes" id="UP001054945">
    <property type="component" value="Unassembled WGS sequence"/>
</dbReference>
<gene>
    <name evidence="1" type="primary">CABLES1_1</name>
    <name evidence="1" type="ORF">CEXT_240321</name>
</gene>
<evidence type="ECO:0000313" key="2">
    <source>
        <dbReference type="Proteomes" id="UP001054945"/>
    </source>
</evidence>
<dbReference type="Gene3D" id="1.10.472.10">
    <property type="entry name" value="Cyclin-like"/>
    <property type="match status" value="1"/>
</dbReference>
<accession>A0AAV4XNM4</accession>
<evidence type="ECO:0000313" key="1">
    <source>
        <dbReference type="EMBL" id="GIY95358.1"/>
    </source>
</evidence>
<dbReference type="InterPro" id="IPR012388">
    <property type="entry name" value="CABLES1/2"/>
</dbReference>
<comment type="caution">
    <text evidence="1">The sequence shown here is derived from an EMBL/GenBank/DDBJ whole genome shotgun (WGS) entry which is preliminary data.</text>
</comment>
<dbReference type="EMBL" id="BPLR01017901">
    <property type="protein sequence ID" value="GIY95358.1"/>
    <property type="molecule type" value="Genomic_DNA"/>
</dbReference>